<proteinExistence type="predicted"/>
<dbReference type="Proteomes" id="UP000326041">
    <property type="component" value="Chromosome"/>
</dbReference>
<accession>A0ABX6ATB5</accession>
<sequence>MRAHQEALLVLRSSMETAHIDAYSDAAWPQEVLSSYERALSMGRAGVISGARSAKDDPGMGIDVDVRDDAQFEVLLALAPYTIHAEGRRAGRPVFSAGDTGAALWVAVTQQQEAELMSRLVAHGIPPTAFIVDPG</sequence>
<name>A0ABX6ATB5_9ACTN</name>
<protein>
    <submittedName>
        <fullName evidence="1">Uncharacterized protein</fullName>
    </submittedName>
</protein>
<reference evidence="1 2" key="1">
    <citation type="submission" date="2017-09" db="EMBL/GenBank/DDBJ databases">
        <authorList>
            <person name="Lee N."/>
            <person name="Cho B.-K."/>
        </authorList>
    </citation>
    <scope>NUCLEOTIDE SEQUENCE [LARGE SCALE GENOMIC DNA]</scope>
    <source>
        <strain evidence="1 2">ATCC 13879</strain>
    </source>
</reference>
<gene>
    <name evidence="1" type="ORF">CP972_04645</name>
</gene>
<evidence type="ECO:0000313" key="1">
    <source>
        <dbReference type="EMBL" id="QEV05065.1"/>
    </source>
</evidence>
<keyword evidence="2" id="KW-1185">Reference proteome</keyword>
<dbReference type="EMBL" id="CP023697">
    <property type="protein sequence ID" value="QEV05065.1"/>
    <property type="molecule type" value="Genomic_DNA"/>
</dbReference>
<organism evidence="1 2">
    <name type="scientific">Streptomyces prasinus</name>
    <dbReference type="NCBI Taxonomy" id="67345"/>
    <lineage>
        <taxon>Bacteria</taxon>
        <taxon>Bacillati</taxon>
        <taxon>Actinomycetota</taxon>
        <taxon>Actinomycetes</taxon>
        <taxon>Kitasatosporales</taxon>
        <taxon>Streptomycetaceae</taxon>
        <taxon>Streptomyces</taxon>
    </lineage>
</organism>
<evidence type="ECO:0000313" key="2">
    <source>
        <dbReference type="Proteomes" id="UP000326041"/>
    </source>
</evidence>